<dbReference type="Gene3D" id="3.90.1720.10">
    <property type="entry name" value="endopeptidase domain like (from Nostoc punctiforme)"/>
    <property type="match status" value="1"/>
</dbReference>
<proteinExistence type="predicted"/>
<protein>
    <submittedName>
        <fullName evidence="3">Amidase</fullName>
    </submittedName>
</protein>
<comment type="caution">
    <text evidence="3">The sequence shown here is derived from an EMBL/GenBank/DDBJ whole genome shotgun (WGS) entry which is preliminary data.</text>
</comment>
<dbReference type="InterPro" id="IPR007921">
    <property type="entry name" value="CHAP_dom"/>
</dbReference>
<dbReference type="AlphaFoldDB" id="A0A1X2Z2N7"/>
<evidence type="ECO:0000313" key="4">
    <source>
        <dbReference type="Proteomes" id="UP000193377"/>
    </source>
</evidence>
<dbReference type="Proteomes" id="UP000193377">
    <property type="component" value="Unassembled WGS sequence"/>
</dbReference>
<dbReference type="RefSeq" id="WP_236838126.1">
    <property type="nucleotide sequence ID" value="NZ_JAHOMQ010000004.1"/>
</dbReference>
<name>A0A1X2Z2N7_BIFAD</name>
<sequence length="160" mass="17298">MSDSDGVTGKLTAISADNPVVKSLINGRDEGQTPDGFNPNHATGDTGNAYEFSQCTWWAYVRRHQLGLPAGSHMGNGADWANTARKLGYWVDNTPRVGDVICFQRGQYDSDPTYGHVGIVENVGADGSITTSECGSAYNGKPFSRTFTAEQASQLQFIHY</sequence>
<dbReference type="InterPro" id="IPR038765">
    <property type="entry name" value="Papain-like_cys_pep_sf"/>
</dbReference>
<reference evidence="3 4" key="1">
    <citation type="journal article" date="2016" name="Sci. Rep.">
        <title>Evaluation of genetic diversity among strains of the human gut commensal Bifidobacterium adolescentis.</title>
        <authorList>
            <person name="Duranti S."/>
            <person name="Milani C."/>
            <person name="Lugli G.A."/>
            <person name="Mancabelli L."/>
            <person name="Turroni F."/>
            <person name="Ferrario C."/>
            <person name="Mangifesta M."/>
            <person name="Viappiani A."/>
            <person name="Sanchez B."/>
            <person name="Margolles A."/>
            <person name="van Sinderen D."/>
            <person name="Ventura M."/>
        </authorList>
    </citation>
    <scope>NUCLEOTIDE SEQUENCE [LARGE SCALE GENOMIC DNA]</scope>
    <source>
        <strain evidence="3 4">487B</strain>
    </source>
</reference>
<gene>
    <name evidence="3" type="ORF">B0487_1597</name>
</gene>
<organism evidence="3 4">
    <name type="scientific">Bifidobacterium adolescentis</name>
    <dbReference type="NCBI Taxonomy" id="1680"/>
    <lineage>
        <taxon>Bacteria</taxon>
        <taxon>Bacillati</taxon>
        <taxon>Actinomycetota</taxon>
        <taxon>Actinomycetes</taxon>
        <taxon>Bifidobacteriales</taxon>
        <taxon>Bifidobacteriaceae</taxon>
        <taxon>Bifidobacterium</taxon>
    </lineage>
</organism>
<evidence type="ECO:0000259" key="2">
    <source>
        <dbReference type="PROSITE" id="PS50911"/>
    </source>
</evidence>
<feature type="region of interest" description="Disordered" evidence="1">
    <location>
        <begin position="24"/>
        <end position="45"/>
    </location>
</feature>
<accession>A0A1X2Z2N7</accession>
<evidence type="ECO:0000313" key="3">
    <source>
        <dbReference type="EMBL" id="OSG88678.1"/>
    </source>
</evidence>
<dbReference type="SUPFAM" id="SSF54001">
    <property type="entry name" value="Cysteine proteinases"/>
    <property type="match status" value="1"/>
</dbReference>
<dbReference type="PROSITE" id="PS50911">
    <property type="entry name" value="CHAP"/>
    <property type="match status" value="1"/>
</dbReference>
<evidence type="ECO:0000256" key="1">
    <source>
        <dbReference type="SAM" id="MobiDB-lite"/>
    </source>
</evidence>
<dbReference type="Pfam" id="PF05257">
    <property type="entry name" value="CHAP"/>
    <property type="match status" value="1"/>
</dbReference>
<dbReference type="EMBL" id="LNKD01000001">
    <property type="protein sequence ID" value="OSG88678.1"/>
    <property type="molecule type" value="Genomic_DNA"/>
</dbReference>
<feature type="domain" description="Peptidase C51" evidence="2">
    <location>
        <begin position="30"/>
        <end position="159"/>
    </location>
</feature>